<organism evidence="3 4">
    <name type="scientific">Capnocytophaga bilenii</name>
    <dbReference type="NCBI Taxonomy" id="2819369"/>
    <lineage>
        <taxon>Bacteria</taxon>
        <taxon>Pseudomonadati</taxon>
        <taxon>Bacteroidota</taxon>
        <taxon>Flavobacteriia</taxon>
        <taxon>Flavobacteriales</taxon>
        <taxon>Flavobacteriaceae</taxon>
        <taxon>Capnocytophaga</taxon>
    </lineage>
</organism>
<keyword evidence="4" id="KW-1185">Reference proteome</keyword>
<name>A0ABS3PY79_9FLAO</name>
<feature type="transmembrane region" description="Helical" evidence="2">
    <location>
        <begin position="12"/>
        <end position="32"/>
    </location>
</feature>
<keyword evidence="2" id="KW-0472">Membrane</keyword>
<dbReference type="InterPro" id="IPR032675">
    <property type="entry name" value="LRR_dom_sf"/>
</dbReference>
<dbReference type="EMBL" id="JAGDYP010000005">
    <property type="protein sequence ID" value="MBO1884294.1"/>
    <property type="molecule type" value="Genomic_DNA"/>
</dbReference>
<dbReference type="InterPro" id="IPR026906">
    <property type="entry name" value="LRR_5"/>
</dbReference>
<dbReference type="Proteomes" id="UP000681610">
    <property type="component" value="Unassembled WGS sequence"/>
</dbReference>
<dbReference type="RefSeq" id="WP_208058815.1">
    <property type="nucleotide sequence ID" value="NZ_JAGDYP010000005.1"/>
</dbReference>
<accession>A0ABS3PY79</accession>
<dbReference type="Pfam" id="PF05656">
    <property type="entry name" value="DUF805"/>
    <property type="match status" value="1"/>
</dbReference>
<feature type="region of interest" description="Disordered" evidence="1">
    <location>
        <begin position="134"/>
        <end position="173"/>
    </location>
</feature>
<feature type="transmembrane region" description="Helical" evidence="2">
    <location>
        <begin position="83"/>
        <end position="101"/>
    </location>
</feature>
<gene>
    <name evidence="3" type="ORF">J4N46_07635</name>
</gene>
<protein>
    <submittedName>
        <fullName evidence="3">DUF805 domain-containing protein</fullName>
    </submittedName>
</protein>
<evidence type="ECO:0000313" key="4">
    <source>
        <dbReference type="Proteomes" id="UP000681610"/>
    </source>
</evidence>
<reference evidence="3 4" key="1">
    <citation type="submission" date="2021-03" db="EMBL/GenBank/DDBJ databases">
        <title>Isolation and description of Capnocytophaga bilenii sp. nov., a novel Capnocytophaga species, isolated from a gingivitis subject.</title>
        <authorList>
            <person name="Antezack A."/>
            <person name="Monnet-Corti V."/>
            <person name="La Scola B."/>
        </authorList>
    </citation>
    <scope>NUCLEOTIDE SEQUENCE [LARGE SCALE GENOMIC DNA]</scope>
    <source>
        <strain evidence="3 4">Marseille-Q4570</strain>
    </source>
</reference>
<keyword evidence="2" id="KW-0812">Transmembrane</keyword>
<proteinExistence type="predicted"/>
<sequence length="323" mass="36300">MNLFSTKGRLRRSHYLLCWVLTYICYQIGNYILDFFITDFVGLFQQGIGTTAAVFVFLQGIWTVAVFVFFMIQSVRRAHDIGITGWVTIIPIFNPFILTLIDGTRGDNKYGKDPKSRANLFETFNTTIEATTIETTPDETTTEKTTKSTNYTTNPEQQSQYVKDEDAPPPATTTTAKAIPANYYILSSDGKTLMKWFDNQSKMIKMNNDPVLKSVTTIGKDVFYDCDNIVQITLPEGLTTIQKYAFDGCSSLQTIFFPSKVAFVGENLFGQDCPATLTFEGSVPPVLEGDFAYNEQALQAIYVPSGAANTYRQQWPKYAKLII</sequence>
<keyword evidence="2" id="KW-1133">Transmembrane helix</keyword>
<dbReference type="InterPro" id="IPR008523">
    <property type="entry name" value="DUF805"/>
</dbReference>
<dbReference type="PANTHER" id="PTHR34980">
    <property type="entry name" value="INNER MEMBRANE PROTEIN-RELATED-RELATED"/>
    <property type="match status" value="1"/>
</dbReference>
<evidence type="ECO:0000313" key="3">
    <source>
        <dbReference type="EMBL" id="MBO1884294.1"/>
    </source>
</evidence>
<dbReference type="Gene3D" id="3.80.10.10">
    <property type="entry name" value="Ribonuclease Inhibitor"/>
    <property type="match status" value="1"/>
</dbReference>
<feature type="compositionally biased region" description="Low complexity" evidence="1">
    <location>
        <begin position="147"/>
        <end position="156"/>
    </location>
</feature>
<dbReference type="Pfam" id="PF13306">
    <property type="entry name" value="LRR_5"/>
    <property type="match status" value="1"/>
</dbReference>
<feature type="transmembrane region" description="Helical" evidence="2">
    <location>
        <begin position="52"/>
        <end position="71"/>
    </location>
</feature>
<evidence type="ECO:0000256" key="1">
    <source>
        <dbReference type="SAM" id="MobiDB-lite"/>
    </source>
</evidence>
<comment type="caution">
    <text evidence="3">The sequence shown here is derived from an EMBL/GenBank/DDBJ whole genome shotgun (WGS) entry which is preliminary data.</text>
</comment>
<evidence type="ECO:0000256" key="2">
    <source>
        <dbReference type="SAM" id="Phobius"/>
    </source>
</evidence>